<dbReference type="GO" id="GO:0005975">
    <property type="term" value="P:carbohydrate metabolic process"/>
    <property type="evidence" value="ECO:0007669"/>
    <property type="project" value="InterPro"/>
</dbReference>
<accession>E1ZKW5</accession>
<dbReference type="PANTHER" id="PTHR11177">
    <property type="entry name" value="CHITINASE"/>
    <property type="match status" value="1"/>
</dbReference>
<dbReference type="STRING" id="554065.E1ZKW5"/>
<feature type="non-terminal residue" evidence="2">
    <location>
        <position position="152"/>
    </location>
</feature>
<dbReference type="Gene3D" id="3.10.50.10">
    <property type="match status" value="1"/>
</dbReference>
<feature type="domain" description="GH18" evidence="1">
    <location>
        <begin position="1"/>
        <end position="152"/>
    </location>
</feature>
<dbReference type="PROSITE" id="PS51910">
    <property type="entry name" value="GH18_2"/>
    <property type="match status" value="1"/>
</dbReference>
<dbReference type="GO" id="GO:0008061">
    <property type="term" value="F:chitin binding"/>
    <property type="evidence" value="ECO:0007669"/>
    <property type="project" value="TreeGrafter"/>
</dbReference>
<evidence type="ECO:0000313" key="2">
    <source>
        <dbReference type="EMBL" id="EFN53559.1"/>
    </source>
</evidence>
<keyword evidence="3" id="KW-1185">Reference proteome</keyword>
<evidence type="ECO:0000259" key="1">
    <source>
        <dbReference type="PROSITE" id="PS51910"/>
    </source>
</evidence>
<dbReference type="AlphaFoldDB" id="E1ZKW5"/>
<sequence>QSLDFINIMTYDFHGAWDQAVNFHTPWKDPLVCGVCMCLCPCAGMCPRLRCAVVVFAINLGIGAYGRSWTLADRTKSTLGSAAWSPGSAGACTGEAGYMSWQEIKQLIAQGAKGAMAAYMVSGSTWVAFDLPQTIYMKILAARKRGLGGLMV</sequence>
<dbReference type="SUPFAM" id="SSF54556">
    <property type="entry name" value="Chitinase insertion domain"/>
    <property type="match status" value="1"/>
</dbReference>
<gene>
    <name evidence="2" type="ORF">CHLNCDRAFT_17567</name>
</gene>
<dbReference type="InterPro" id="IPR029070">
    <property type="entry name" value="Chitinase_insertion_sf"/>
</dbReference>
<reference evidence="2 3" key="1">
    <citation type="journal article" date="2010" name="Plant Cell">
        <title>The Chlorella variabilis NC64A genome reveals adaptation to photosymbiosis, coevolution with viruses, and cryptic sex.</title>
        <authorList>
            <person name="Blanc G."/>
            <person name="Duncan G."/>
            <person name="Agarkova I."/>
            <person name="Borodovsky M."/>
            <person name="Gurnon J."/>
            <person name="Kuo A."/>
            <person name="Lindquist E."/>
            <person name="Lucas S."/>
            <person name="Pangilinan J."/>
            <person name="Polle J."/>
            <person name="Salamov A."/>
            <person name="Terry A."/>
            <person name="Yamada T."/>
            <person name="Dunigan D.D."/>
            <person name="Grigoriev I.V."/>
            <person name="Claverie J.M."/>
            <person name="Van Etten J.L."/>
        </authorList>
    </citation>
    <scope>NUCLEOTIDE SEQUENCE [LARGE SCALE GENOMIC DNA]</scope>
    <source>
        <strain evidence="2 3">NC64A</strain>
    </source>
</reference>
<dbReference type="Pfam" id="PF00704">
    <property type="entry name" value="Glyco_hydro_18"/>
    <property type="match status" value="1"/>
</dbReference>
<protein>
    <recommendedName>
        <fullName evidence="1">GH18 domain-containing protein</fullName>
    </recommendedName>
</protein>
<dbReference type="GO" id="GO:0006032">
    <property type="term" value="P:chitin catabolic process"/>
    <property type="evidence" value="ECO:0007669"/>
    <property type="project" value="TreeGrafter"/>
</dbReference>
<dbReference type="InterPro" id="IPR001223">
    <property type="entry name" value="Glyco_hydro18_cat"/>
</dbReference>
<dbReference type="InParanoid" id="E1ZKW5"/>
<dbReference type="GO" id="GO:0004568">
    <property type="term" value="F:chitinase activity"/>
    <property type="evidence" value="ECO:0007669"/>
    <property type="project" value="TreeGrafter"/>
</dbReference>
<organism evidence="3">
    <name type="scientific">Chlorella variabilis</name>
    <name type="common">Green alga</name>
    <dbReference type="NCBI Taxonomy" id="554065"/>
    <lineage>
        <taxon>Eukaryota</taxon>
        <taxon>Viridiplantae</taxon>
        <taxon>Chlorophyta</taxon>
        <taxon>core chlorophytes</taxon>
        <taxon>Trebouxiophyceae</taxon>
        <taxon>Chlorellales</taxon>
        <taxon>Chlorellaceae</taxon>
        <taxon>Chlorella clade</taxon>
        <taxon>Chlorella</taxon>
    </lineage>
</organism>
<dbReference type="InterPro" id="IPR017853">
    <property type="entry name" value="GH"/>
</dbReference>
<proteinExistence type="predicted"/>
<dbReference type="EMBL" id="GL433851">
    <property type="protein sequence ID" value="EFN53559.1"/>
    <property type="molecule type" value="Genomic_DNA"/>
</dbReference>
<dbReference type="Gene3D" id="3.20.20.80">
    <property type="entry name" value="Glycosidases"/>
    <property type="match status" value="1"/>
</dbReference>
<dbReference type="KEGG" id="cvr:CHLNCDRAFT_17567"/>
<dbReference type="GeneID" id="17353011"/>
<evidence type="ECO:0000313" key="3">
    <source>
        <dbReference type="Proteomes" id="UP000008141"/>
    </source>
</evidence>
<dbReference type="Proteomes" id="UP000008141">
    <property type="component" value="Unassembled WGS sequence"/>
</dbReference>
<dbReference type="RefSeq" id="XP_005845661.1">
    <property type="nucleotide sequence ID" value="XM_005845599.1"/>
</dbReference>
<name>E1ZKW5_CHLVA</name>
<dbReference type="OrthoDB" id="530500at2759"/>
<dbReference type="InterPro" id="IPR050314">
    <property type="entry name" value="Glycosyl_Hydrlase_18"/>
</dbReference>
<dbReference type="PANTHER" id="PTHR11177:SF317">
    <property type="entry name" value="CHITINASE 12-RELATED"/>
    <property type="match status" value="1"/>
</dbReference>
<dbReference type="GO" id="GO:0005576">
    <property type="term" value="C:extracellular region"/>
    <property type="evidence" value="ECO:0007669"/>
    <property type="project" value="TreeGrafter"/>
</dbReference>
<feature type="non-terminal residue" evidence="2">
    <location>
        <position position="1"/>
    </location>
</feature>
<dbReference type="SUPFAM" id="SSF51445">
    <property type="entry name" value="(Trans)glycosidases"/>
    <property type="match status" value="1"/>
</dbReference>
<dbReference type="eggNOG" id="KOG2806">
    <property type="taxonomic scope" value="Eukaryota"/>
</dbReference>